<reference evidence="1 2" key="1">
    <citation type="submission" date="2010-12" db="EMBL/GenBank/DDBJ databases">
        <authorList>
            <person name="Muzny D."/>
            <person name="Qin X."/>
            <person name="Deng J."/>
            <person name="Jiang H."/>
            <person name="Liu Y."/>
            <person name="Qu J."/>
            <person name="Song X.-Z."/>
            <person name="Zhang L."/>
            <person name="Thornton R."/>
            <person name="Coyle M."/>
            <person name="Francisco L."/>
            <person name="Jackson L."/>
            <person name="Javaid M."/>
            <person name="Korchina V."/>
            <person name="Kovar C."/>
            <person name="Mata R."/>
            <person name="Mathew T."/>
            <person name="Ngo R."/>
            <person name="Nguyen L."/>
            <person name="Nguyen N."/>
            <person name="Okwuonu G."/>
            <person name="Ongeri F."/>
            <person name="Pham C."/>
            <person name="Simmons D."/>
            <person name="Wilczek-Boney K."/>
            <person name="Hale W."/>
            <person name="Jakkamsetti A."/>
            <person name="Pham P."/>
            <person name="Ruth R."/>
            <person name="San Lucas F."/>
            <person name="Warren J."/>
            <person name="Zhang J."/>
            <person name="Zhao Z."/>
            <person name="Zhou C."/>
            <person name="Zhu D."/>
            <person name="Lee S."/>
            <person name="Bess C."/>
            <person name="Blankenburg K."/>
            <person name="Forbes L."/>
            <person name="Fu Q."/>
            <person name="Gubbala S."/>
            <person name="Hirani K."/>
            <person name="Jayaseelan J.C."/>
            <person name="Lara F."/>
            <person name="Munidasa M."/>
            <person name="Palculict T."/>
            <person name="Patil S."/>
            <person name="Pu L.-L."/>
            <person name="Saada N."/>
            <person name="Tang L."/>
            <person name="Weissenberger G."/>
            <person name="Zhu Y."/>
            <person name="Hemphill L."/>
            <person name="Shang Y."/>
            <person name="Youmans B."/>
            <person name="Ayvaz T."/>
            <person name="Ross M."/>
            <person name="Santibanez J."/>
            <person name="Aqrawi P."/>
            <person name="Gross S."/>
            <person name="Joshi V."/>
            <person name="Fowler G."/>
            <person name="Nazareth L."/>
            <person name="Reid J."/>
            <person name="Worley K."/>
            <person name="Petrosino J."/>
            <person name="Highlander S."/>
            <person name="Gibbs R."/>
        </authorList>
    </citation>
    <scope>NUCLEOTIDE SEQUENCE [LARGE SCALE GENOMIC DNA]</scope>
    <source>
        <strain evidence="1 2">DSM 3986</strain>
    </source>
</reference>
<sequence length="50" mass="6108">MVLYKKEIRMDEVFYTKLYKESFLLDNQIKVGLKYNKYFTVVGYLDIFLS</sequence>
<comment type="caution">
    <text evidence="1">The sequence shown here is derived from an EMBL/GenBank/DDBJ whole genome shotgun (WGS) entry which is preliminary data.</text>
</comment>
<protein>
    <submittedName>
        <fullName evidence="1">Uncharacterized protein</fullName>
    </submittedName>
</protein>
<dbReference type="AlphaFoldDB" id="E6LQZ9"/>
<proteinExistence type="predicted"/>
<dbReference type="HOGENOM" id="CLU_3119247_0_0_9"/>
<name>E6LQZ9_9FIRM</name>
<dbReference type="Proteomes" id="UP000003434">
    <property type="component" value="Unassembled WGS sequence"/>
</dbReference>
<organism evidence="1 2">
    <name type="scientific">Lachnoanaerobaculum saburreum DSM 3986</name>
    <dbReference type="NCBI Taxonomy" id="887325"/>
    <lineage>
        <taxon>Bacteria</taxon>
        <taxon>Bacillati</taxon>
        <taxon>Bacillota</taxon>
        <taxon>Clostridia</taxon>
        <taxon>Lachnospirales</taxon>
        <taxon>Lachnospiraceae</taxon>
        <taxon>Lachnoanaerobaculum</taxon>
    </lineage>
</organism>
<accession>E6LQZ9</accession>
<evidence type="ECO:0000313" key="1">
    <source>
        <dbReference type="EMBL" id="EFU75695.1"/>
    </source>
</evidence>
<dbReference type="EMBL" id="AEPW01000092">
    <property type="protein sequence ID" value="EFU75695.1"/>
    <property type="molecule type" value="Genomic_DNA"/>
</dbReference>
<evidence type="ECO:0000313" key="2">
    <source>
        <dbReference type="Proteomes" id="UP000003434"/>
    </source>
</evidence>
<gene>
    <name evidence="1" type="ORF">HMPREF0381_2384</name>
</gene>